<feature type="domain" description="PKD/Chitinase" evidence="1">
    <location>
        <begin position="2154"/>
        <end position="2226"/>
    </location>
</feature>
<dbReference type="InterPro" id="IPR022409">
    <property type="entry name" value="PKD/Chitinase_dom"/>
</dbReference>
<name>A0A0C5W0T3_9FLAO</name>
<dbReference type="Pfam" id="PF13573">
    <property type="entry name" value="SprB"/>
    <property type="match status" value="9"/>
</dbReference>
<feature type="domain" description="PKD/Chitinase" evidence="1">
    <location>
        <begin position="3948"/>
        <end position="4029"/>
    </location>
</feature>
<evidence type="ECO:0000259" key="1">
    <source>
        <dbReference type="SMART" id="SM00089"/>
    </source>
</evidence>
<gene>
    <name evidence="2" type="ORF">AW14_12415</name>
</gene>
<dbReference type="PATRIC" id="fig|1454006.5.peg.2463"/>
<reference evidence="2 3" key="1">
    <citation type="submission" date="2014-02" db="EMBL/GenBank/DDBJ databases">
        <authorList>
            <person name="Young C.-C."/>
            <person name="Hameed A."/>
            <person name="Huang H.-C."/>
            <person name="Shahina M."/>
        </authorList>
    </citation>
    <scope>NUCLEOTIDE SEQUENCE [LARGE SCALE GENOMIC DNA]</scope>
    <source>
        <strain evidence="2 3">CC-SAMT-1</strain>
    </source>
</reference>
<dbReference type="SMART" id="SM00089">
    <property type="entry name" value="PKD"/>
    <property type="match status" value="3"/>
</dbReference>
<dbReference type="InterPro" id="IPR026341">
    <property type="entry name" value="T9SS_type_B"/>
</dbReference>
<dbReference type="InterPro" id="IPR025667">
    <property type="entry name" value="SprB_repeat"/>
</dbReference>
<feature type="domain" description="PKD/Chitinase" evidence="1">
    <location>
        <begin position="3334"/>
        <end position="3416"/>
    </location>
</feature>
<dbReference type="KEGG" id="sze:AW14_12415"/>
<protein>
    <recommendedName>
        <fullName evidence="1">PKD/Chitinase domain-containing protein</fullName>
    </recommendedName>
</protein>
<evidence type="ECO:0000313" key="3">
    <source>
        <dbReference type="Proteomes" id="UP000032229"/>
    </source>
</evidence>
<dbReference type="Proteomes" id="UP000032229">
    <property type="component" value="Chromosome"/>
</dbReference>
<proteinExistence type="predicted"/>
<dbReference type="RefSeq" id="WP_044639051.1">
    <property type="nucleotide sequence ID" value="NZ_CP007202.1"/>
</dbReference>
<evidence type="ECO:0000313" key="2">
    <source>
        <dbReference type="EMBL" id="AJR04951.1"/>
    </source>
</evidence>
<accession>A0A0C5W0T3</accession>
<dbReference type="EMBL" id="CP007202">
    <property type="protein sequence ID" value="AJR04951.1"/>
    <property type="molecule type" value="Genomic_DNA"/>
</dbReference>
<dbReference type="OrthoDB" id="607469at2"/>
<organism evidence="2 3">
    <name type="scientific">Siansivirga zeaxanthinifaciens CC-SAMT-1</name>
    <dbReference type="NCBI Taxonomy" id="1454006"/>
    <lineage>
        <taxon>Bacteria</taxon>
        <taxon>Pseudomonadati</taxon>
        <taxon>Bacteroidota</taxon>
        <taxon>Flavobacteriia</taxon>
        <taxon>Flavobacteriales</taxon>
        <taxon>Flavobacteriaceae</taxon>
        <taxon>Siansivirga</taxon>
    </lineage>
</organism>
<dbReference type="STRING" id="1454006.AW14_12415"/>
<dbReference type="HOGENOM" id="CLU_000064_0_0_10"/>
<dbReference type="NCBIfam" id="TIGR04131">
    <property type="entry name" value="Bac_Flav_CTERM"/>
    <property type="match status" value="1"/>
</dbReference>
<sequence>MKKPTLFKIGVIFVFLFFGLNSIAQNYKPFTARKNIDIKGSMLVIGNNILGQDNLPFNDATKDNQDISMQYIDIDADASTFSSSSAELLLPPHEDGSATTCYRVAYAALYWGAVLQSGSRSDINKVKFKLPGASTYIDITGEVVYDAIVDPIPAERNEPGNTPYACYADVTNLFTGVSDIEGFYTTANVTSSLGFNNSTGLSAGWTLFIIYEDPSLHTKSITTFDGFAHVNKDHFTQVDVTGFTTPPVGNIDLQFAYAALDGDRTKRATKLEINGKEVTTPLRGPANKFFGSVIENTNGVSNPRNPDGSNTLGYDTGFLEILNSEPEYIKNNVSNANFSLQVAPGQADPIFAFFSAFAVDIIAPDINLTKIVEDDAGNEIDGDDVYLGQNLFYEISYQSTGNDNVTQFTIKDALPQNIVFNPDTDLDLTNAGGATLQSYDPVTRTLIFNIPDTSVEVNDPVFVIRIAVQIVPNCYDLSTACSNEIMNQAFATYRGVINTNVIQDEGSFATTECLGTPGSTNFLVDISNCEFKRNEVLCGASVILNAADGYDSYSWSRNASGTPVIGTGQTFTATETGTYYVQNTTSATCVSIQEEITVIAYGNTITNPVIPYADLTPICPNDGKVLPYIFLCGANATRLIETGISDATSIIWEQLNEASCDAQIIEECANENPACSWNQVGTGANYTANTSGQFRLVINYPGGCFSIFYFNVYQNLLNPTATARDILCTTNGQITVGGVPSGYEYSLNPAGPYQASNIFDIATPGYYTVYIRQVGVDTNPCIFSVPDVYIRQRDFTVTTIVNQPSCNGDKGSVILAANDALPQYYFSISQGGTLINSVGPILESDYTFANLNPGTYTVTVTTDDGCTFTEDITIINPPVLTATVALTKALTCTDGEITVYPVGGTPPYEYFVNGASISQSNPEIAVPSAGTYNITVVDFNNCSTNASIDVVGITPPTYTVNQTDILCTGDNTGTINFNVTNANGYAIEYSIDNGVTYTSNPTFYNLTQGLYQVGIKYALNGEDCFSTFEDLVITEPNTGLTASAGVSELAGCGPAGEGKVRITNPQGGTPPFEYSFDNQTTWVTTNEAYLPSGTYTLYIRDANGCIYSMPGIIIDPQPIAPTISVSDPDYNCDGTGNTTVTVTNSSSNTYSFGYLLDGVENPNLADPKTFLNVSEGNHTISVTYKLETVPTYSNLLFEDFGSGPDVTSPGINPNFCFERQVEATKCNGNRLFGNGEYTVTNELRNNPYIGWWNPVDHTTGSIPGRFLAVDAGFAIPNNAVVYRKRIYDIIPNQPIQVRFFATNLLKVGNTQPDASLTVELQDSNGVALSSESTGGIPKTNGWVEFNKTINPGNNTTLDFVLRLEIAQVNGIDFAVDDIEVYQLPSTCITQEDFPFIIQSGQAFSAEILSSSNVNCSGDVDGSITVSAQNFDPVNGFDYSLDNGATWINQLTSPFTISNLNEGTYTIQVRYDDAPNTCSVSLSQTITAPTPLSVSATATPITCLTGSTVTVTASGGTPAYNYELLDAATLSLVSAIPNNGILTDVAAGNYIARVTDTNGCTATTPINIVANTPLTANIINADYCFDASNGASLEVLAAGGQAPYEYNINGSAYQASPIFNNLIPGTYDIIVRDAYGCDVILPTEVIASQVAVSVELTKALDCSASPEAVISGTISEGYAPYTVTLLQGTGSVVLTGNTFTLNTATDGSYQFEVTDAQGCKVASNVININALTTPTVTTNTTQVTCNGDSDGTLQLLASGGSGGYTFSSDNVNFSTNNMFSGLTAGTYTFYVQDSNNCTNSVTVTITEPTAITATASATAFSCSTTNTSLNATITIDVPTTGTPPYTYSFNGGSSFTSQNTLTVTDNGTVQTFSYVVRDANGCLTAPQDITLQPLNAPTDLSFVVTDVTCLTPEATATLTATNGVGILQYETIAPSPIVIAPQTSNIFNNLVPGTYIFRVTDANGCYYTESYTINPVTNINVTSLKLSDVLCNGDSTGAVQFNVSGFASTYAYTINGGTPVTGQTNATITLSGLAAGSQVITLTDEVTGCVATETVIITEPALPLSVTATATNVYCNNDASQITITAAGGTPVYTYAAVSSGLTPNAADYTSSNILNVDTNLATDMVWDVYVKDANGCETFTTVTIIEEALPTVTAPSVSNQCSVSSGFTFTVSGTGVAPLAYSINGGVTFQSSPTFVVNAPGNYTITIRDGNGCTATSVTTTDIYPPLTANVLLTKDITCSAPAEASITISVSGGNAPYTYEVSNDGGSTYSNISGSPFTTSVAGTYQFRITDANGCNIVTNAVTVTDAVNPVILNVTQTQFISCSNEESAAIDVSIDTSSGLAPFVINVTNTTTGTNYGTQTSGLAAGNYVITVTDAKGCEATQTTSILEPTPIVLDFDVDPITCGTGGVSLGQIIINSVSGGTPNYTYHVTGVNGYNQELTNQTGTTQVFEVVDFGLYEIIITDANGCSYREQNILVASPPDDLDINISATANCLTGGTAEVSIGTTLSGSGPYRFAIYTGPGMQYNPPTTAPWQDEDTSKHTTFTNLIPGATYTFIVFDELTDCYYYETSNVPVPTNSTLSTTAVVANNITCKGSADGSVSFDINSIYLTDTNVNYEIYNSQSLTTTGISGSGNVPANGTLSVSNLGPLDFGNYVVVIEETSGANAGCSVVTATFNITESAIDLSLTAASTKNENCNELGVITAIAQNGTSPYQYQAVVTGNPVVDTNWNSSNTFNLPAGDYDIYVRDAYGCIKSVTETIILDPLPTINPVAAQCFDGTPLNITLVEGSGLAIAPLTYSIGGAYQSNPNFILTAAGSYTVSIKDGNGCMVSDTYVVNPPLLLDAVLSKELDCTVTPDAIIDLTPSGGTGVGPYSYEVNFNNTGYVSIASASYTATTNGTYQFRVTNSQSCTAESAVITVEAPVTPTITTAQTNVSCNLGADGSIIVTPTAGVPPFEYSINGGAFQASNAFYGLSAGTYNIVVRDSKSCESLPISVTITEPTPVSGSGILTQGLTCGVGNATQPATVTITGIGGTAPYTYSFDGGINYTSTNIFNTYNSGTVSVFVKDANGCISTTSVDVLVPALDAPTDLDFSATDITCVNTTSDISLTPTNGTAPFTYEIVSPVASATSNTTGVFNGLAPDTYVFTVTDVNGCYYTESYTITPVTNISVFGLLANNVSCTGGNDGAVDFNVSNFSGTYSYTINGGSPITGQTNAVINLTGLTAGNQTIVVTDDLTGCTATASINVSEPVLLSLTETNNINANCNADAQVTVEASNGTAPYQYAFVQDGVTPTVSDYTNSATAVLNPSTNTNWDVWVLDSKGCTAQIDVVISNDALPRVDVPVLAANQCNLNGDAFTFTVTNPSGIAPFEYSIGNGFQTSPTFTVTNPGTYNVTIKDANGCTFTNTTPITIYAPLNISAAINALPSCTNNDGEITVTGFGGSGNYTFAISPSAAITQTGNVFSGLAALTPYTVTITDVVTNCTNTVNVNLDAPTPVSFTTTTTAVSCAGSSDGSIIVNLDASNNNPLYTYAIIAGPTTYPSQASNIFTGLAAGNYTVEVTSGRSCTAIEIVTVAAPNSIVVSAPTVQEYACTANTNTSTYASISVTGVTGGLGNYTKYEFIRDADGVIVQSGSNNVYTIPNLLGGSFTINVYDDNGCLGTTTATVNPFISLDDLLVTIDQGITCTNDEDITVSVTTTGGNPANLLFTLEDANGILSTQTNNTGVFTALPIGNYIITVENVDTGCSLQTVHYVNNPNTFDIIIDNVVDVTCFSDIDGRVDVTFVDLVDTPTNDAGPFTYTVVNNLGVTVSSGTTTNAGSVSITGLASGTYTLNATLTNTPFCSVTKNFTITAPTAALAITTSFTEITCISGNNDGAISATATGGWPGGYEYQLETTGGLVVTPFGTASNFTGLSAGDYIVSVRDSKGCLASMNIQLVNPTPITLTASADITMLNCFGDTNATITVTNVNGGQGSNYTYTLNTILPVASASGPQTSPVFSGLGAGTYNVTVTDGYNCSETSVDIVITEPSQIIASLVKATSQTCLTGSALTLSATGGTGAYEYSDSPSFTNVLGNFTSSVTINLPVGSTGTFRYYVRDTNGCTSNVSNDITIDPLLPLTIDIDDSNAKINCAGDTTGVIVATAQGGLGNYTYTLQDAAGNDILTATQNSPGVFTNLPVGTYQVFVTSGDCEETSNTVTIAEPSNPLLVNYTTTDVTCNGGNDGVLEISATGGTGIVKYAISPQMNQFFEEPIFENLAPGTYQAIAQDELGCYVLIDFTIDQPSPVIVSIVPNSILPEYCDGDMNGEFSIEISGGVLPYSVALDDINGAYTTGTATQTQFDFNNLSGGDHIVYVRDAQGCESEWNITFPEAVKIVSEVFVEYGCTSNLSTNSVIVVVDPNFVDVTELDYSLDGGAYQSSNEFLNVPPGLNHFIDIRHSNGCIQQTQTFDVSQYEPLQLSLENGGLNEILAVTTGGTGDYTYTLNGESYGSTNTFIIYESGNYIVTVTDSNGCFASATKYFEYIDVCIPNYFTPNGDGVQDGWGPGCTSQYKDLTFNIFDRYGRKVATLKVGEKWDGKYNGVELPTGDYWYVVKLNDEKDDREFVGHFTLYR</sequence>
<keyword evidence="3" id="KW-1185">Reference proteome</keyword>
<dbReference type="Pfam" id="PF13585">
    <property type="entry name" value="CHU_C"/>
    <property type="match status" value="1"/>
</dbReference>